<gene>
    <name evidence="1" type="ORF">MRB53_002809</name>
</gene>
<comment type="caution">
    <text evidence="1">The sequence shown here is derived from an EMBL/GenBank/DDBJ whole genome shotgun (WGS) entry which is preliminary data.</text>
</comment>
<dbReference type="EMBL" id="CM056809">
    <property type="protein sequence ID" value="KAJ8649786.1"/>
    <property type="molecule type" value="Genomic_DNA"/>
</dbReference>
<organism evidence="1 2">
    <name type="scientific">Persea americana</name>
    <name type="common">Avocado</name>
    <dbReference type="NCBI Taxonomy" id="3435"/>
    <lineage>
        <taxon>Eukaryota</taxon>
        <taxon>Viridiplantae</taxon>
        <taxon>Streptophyta</taxon>
        <taxon>Embryophyta</taxon>
        <taxon>Tracheophyta</taxon>
        <taxon>Spermatophyta</taxon>
        <taxon>Magnoliopsida</taxon>
        <taxon>Magnoliidae</taxon>
        <taxon>Laurales</taxon>
        <taxon>Lauraceae</taxon>
        <taxon>Persea</taxon>
    </lineage>
</organism>
<dbReference type="Proteomes" id="UP001234297">
    <property type="component" value="Chromosome 1"/>
</dbReference>
<reference evidence="1 2" key="1">
    <citation type="journal article" date="2022" name="Hortic Res">
        <title>A haplotype resolved chromosomal level avocado genome allows analysis of novel avocado genes.</title>
        <authorList>
            <person name="Nath O."/>
            <person name="Fletcher S.J."/>
            <person name="Hayward A."/>
            <person name="Shaw L.M."/>
            <person name="Masouleh A.K."/>
            <person name="Furtado A."/>
            <person name="Henry R.J."/>
            <person name="Mitter N."/>
        </authorList>
    </citation>
    <scope>NUCLEOTIDE SEQUENCE [LARGE SCALE GENOMIC DNA]</scope>
    <source>
        <strain evidence="2">cv. Hass</strain>
    </source>
</reference>
<sequence>MFEMTCVIPPLVSKAAPTPTRVLRNLLHFSTTTKITRSLHHNPSFFPQTLKPSSSIFCQMSESGGGSAKAPFTSNGGDANLQLARFSISPSSLVVIEKGDITKWSVDGVSDAIVNAANERMLGGGGVDGAIHRAAGPELRAACWDVPEVRPNVRCPTGEARITPGFRLPVSNVIHTVGPIYHTDDHPKVSLQSAYRNCLKLANENNIQYIAFPAISCGVYGYPFKDASIIAISTVKEFAGDFKEVHFVLFSDDIYNVWVENAKELL</sequence>
<name>A0ACC2MVS6_PERAE</name>
<accession>A0ACC2MVS6</accession>
<keyword evidence="2" id="KW-1185">Reference proteome</keyword>
<evidence type="ECO:0000313" key="1">
    <source>
        <dbReference type="EMBL" id="KAJ8649786.1"/>
    </source>
</evidence>
<protein>
    <submittedName>
        <fullName evidence="1">Uncharacterized protein</fullName>
    </submittedName>
</protein>
<evidence type="ECO:0000313" key="2">
    <source>
        <dbReference type="Proteomes" id="UP001234297"/>
    </source>
</evidence>
<proteinExistence type="predicted"/>